<dbReference type="InterPro" id="IPR038726">
    <property type="entry name" value="PDDEXK_AddAB-type"/>
</dbReference>
<evidence type="ECO:0000256" key="1">
    <source>
        <dbReference type="ARBA" id="ARBA00022763"/>
    </source>
</evidence>
<evidence type="ECO:0000313" key="7">
    <source>
        <dbReference type="Proteomes" id="UP000055060"/>
    </source>
</evidence>
<dbReference type="Gene3D" id="3.90.320.10">
    <property type="match status" value="1"/>
</dbReference>
<name>A0A0S7BBK2_9CHLR</name>
<evidence type="ECO:0000313" key="6">
    <source>
        <dbReference type="EMBL" id="GAP15022.1"/>
    </source>
</evidence>
<reference evidence="6" key="1">
    <citation type="submission" date="2015-07" db="EMBL/GenBank/DDBJ databases">
        <title>Draft Genome Sequences of Anaerolinea thermolimosa IMO-1, Bellilinea caldifistulae GOMI-1, Leptolinea tardivitalis YMTK-2, Levilinea saccharolytica KIBI-1,Longilinea arvoryzae KOME-1, Previously Described as Members of the Anaerolineaceae (Chloroflexi).</title>
        <authorList>
            <person name="Sekiguchi Y."/>
            <person name="Ohashi A."/>
            <person name="Matsuura N."/>
            <person name="Tourlousse M.D."/>
        </authorList>
    </citation>
    <scope>NUCLEOTIDE SEQUENCE [LARGE SCALE GENOMIC DNA]</scope>
    <source>
        <strain evidence="6">KOME-1</strain>
    </source>
</reference>
<dbReference type="Proteomes" id="UP000055060">
    <property type="component" value="Unassembled WGS sequence"/>
</dbReference>
<keyword evidence="7" id="KW-1185">Reference proteome</keyword>
<dbReference type="EMBL" id="DF967972">
    <property type="protein sequence ID" value="GAP15022.1"/>
    <property type="molecule type" value="Genomic_DNA"/>
</dbReference>
<keyword evidence="2" id="KW-0547">Nucleotide-binding</keyword>
<feature type="domain" description="PD-(D/E)XK endonuclease-like" evidence="5">
    <location>
        <begin position="8"/>
        <end position="243"/>
    </location>
</feature>
<evidence type="ECO:0000256" key="3">
    <source>
        <dbReference type="ARBA" id="ARBA00023204"/>
    </source>
</evidence>
<proteinExistence type="predicted"/>
<dbReference type="AlphaFoldDB" id="A0A0S7BBK2"/>
<sequence>MPISPDFSFSQNNLQDYLDCPRRFQLRYLERMAWPAVQSEPILEQEHHMQLGESFHQLVQQHQLGLPTEVLETTAGSDPDLLDWWQAYLQNLPQDLPPVRKIEYTLSAPFAGFRLLAKYDLLAIEPGRQILIVDWKTSRRRPSTARLRERVQSRLYPFLVVLAGAHLNGGIRWQPEQVELIYWFTAEPHKPLHLPYSAAQYAEDEKLLSAYIDAIRRSADQVMTLTGDIEHQCRLCNFRSFCKRGDRAGEWDEETADAEPSARSDDFDFGQIEEIEF</sequence>
<dbReference type="Pfam" id="PF12705">
    <property type="entry name" value="PDDEXK_1"/>
    <property type="match status" value="1"/>
</dbReference>
<keyword evidence="2" id="KW-0067">ATP-binding</keyword>
<keyword evidence="2" id="KW-0378">Hydrolase</keyword>
<dbReference type="RefSeq" id="WP_075074229.1">
    <property type="nucleotide sequence ID" value="NZ_DF967972.1"/>
</dbReference>
<evidence type="ECO:0000256" key="4">
    <source>
        <dbReference type="SAM" id="MobiDB-lite"/>
    </source>
</evidence>
<evidence type="ECO:0000256" key="2">
    <source>
        <dbReference type="ARBA" id="ARBA00022806"/>
    </source>
</evidence>
<accession>A0A0S7BBK2</accession>
<dbReference type="GO" id="GO:0006281">
    <property type="term" value="P:DNA repair"/>
    <property type="evidence" value="ECO:0007669"/>
    <property type="project" value="UniProtKB-KW"/>
</dbReference>
<keyword evidence="1" id="KW-0227">DNA damage</keyword>
<dbReference type="GO" id="GO:0004386">
    <property type="term" value="F:helicase activity"/>
    <property type="evidence" value="ECO:0007669"/>
    <property type="project" value="UniProtKB-KW"/>
</dbReference>
<protein>
    <submittedName>
        <fullName evidence="6">PD-(D/E)XK nuclease superfamily</fullName>
    </submittedName>
</protein>
<dbReference type="STRING" id="360412.LARV_02802"/>
<keyword evidence="2" id="KW-0347">Helicase</keyword>
<keyword evidence="3" id="KW-0234">DNA repair</keyword>
<dbReference type="InterPro" id="IPR011604">
    <property type="entry name" value="PDDEXK-like_dom_sf"/>
</dbReference>
<organism evidence="6">
    <name type="scientific">Longilinea arvoryzae</name>
    <dbReference type="NCBI Taxonomy" id="360412"/>
    <lineage>
        <taxon>Bacteria</taxon>
        <taxon>Bacillati</taxon>
        <taxon>Chloroflexota</taxon>
        <taxon>Anaerolineae</taxon>
        <taxon>Anaerolineales</taxon>
        <taxon>Anaerolineaceae</taxon>
        <taxon>Longilinea</taxon>
    </lineage>
</organism>
<evidence type="ECO:0000259" key="5">
    <source>
        <dbReference type="Pfam" id="PF12705"/>
    </source>
</evidence>
<gene>
    <name evidence="6" type="ORF">LARV_02802</name>
</gene>
<dbReference type="OrthoDB" id="306181at2"/>
<feature type="region of interest" description="Disordered" evidence="4">
    <location>
        <begin position="249"/>
        <end position="269"/>
    </location>
</feature>